<evidence type="ECO:0000313" key="3">
    <source>
        <dbReference type="Proteomes" id="UP000661077"/>
    </source>
</evidence>
<protein>
    <submittedName>
        <fullName evidence="2">Helix-turn-helix transcriptional regulator</fullName>
    </submittedName>
</protein>
<comment type="caution">
    <text evidence="2">The sequence shown here is derived from an EMBL/GenBank/DDBJ whole genome shotgun (WGS) entry which is preliminary data.</text>
</comment>
<dbReference type="SUPFAM" id="SSF47413">
    <property type="entry name" value="lambda repressor-like DNA-binding domains"/>
    <property type="match status" value="1"/>
</dbReference>
<dbReference type="CDD" id="cd00093">
    <property type="entry name" value="HTH_XRE"/>
    <property type="match status" value="1"/>
</dbReference>
<dbReference type="RefSeq" id="WP_203167897.1">
    <property type="nucleotide sequence ID" value="NZ_JAEVLS010000002.1"/>
</dbReference>
<keyword evidence="3" id="KW-1185">Reference proteome</keyword>
<reference evidence="2 3" key="1">
    <citation type="journal article" date="2021" name="Int. J. Syst. Evol. Microbiol.">
        <title>Steroidobacter gossypii sp. nov., isolated from soil of cotton cropping field.</title>
        <authorList>
            <person name="Huang R."/>
            <person name="Yang S."/>
            <person name="Zhen C."/>
            <person name="Liu W."/>
        </authorList>
    </citation>
    <scope>NUCLEOTIDE SEQUENCE [LARGE SCALE GENOMIC DNA]</scope>
    <source>
        <strain evidence="2 3">S1-65</strain>
    </source>
</reference>
<evidence type="ECO:0000259" key="1">
    <source>
        <dbReference type="PROSITE" id="PS50943"/>
    </source>
</evidence>
<dbReference type="InterPro" id="IPR001387">
    <property type="entry name" value="Cro/C1-type_HTH"/>
</dbReference>
<dbReference type="EMBL" id="JAEVLS010000002">
    <property type="protein sequence ID" value="MBM0105365.1"/>
    <property type="molecule type" value="Genomic_DNA"/>
</dbReference>
<organism evidence="2 3">
    <name type="scientific">Steroidobacter gossypii</name>
    <dbReference type="NCBI Taxonomy" id="2805490"/>
    <lineage>
        <taxon>Bacteria</taxon>
        <taxon>Pseudomonadati</taxon>
        <taxon>Pseudomonadota</taxon>
        <taxon>Gammaproteobacteria</taxon>
        <taxon>Steroidobacterales</taxon>
        <taxon>Steroidobacteraceae</taxon>
        <taxon>Steroidobacter</taxon>
    </lineage>
</organism>
<feature type="domain" description="HTH cro/C1-type" evidence="1">
    <location>
        <begin position="17"/>
        <end position="40"/>
    </location>
</feature>
<sequence length="315" mass="35524">MDSEALVQLALNALSGTQKDLATKLNVSPAQISKWKKGEHMSQEMEQRLRAIANIGDQDAAFVLTAGSLEDAAKWERLMHYLAERAAESAETGYNTSPLTDEMELLCGETFRVLKEMGVSIPDKFPRALDLDYDDINDESWELLEQDPHSDAIYKIYKSLNDVYGFYAAYVSELVHDDDLDLSNTPADNIEPCLLSLAACKIEVNTQFAPRFAQFKYQVKKDYAEWLTFVKDRAFRAGVPLRAELLDLVYDSSDALGHTAEAESLGFNKSQLHPDIYMNELLVGMRMIHQVLPAIMKKLGIDQEFELDESKLRIG</sequence>
<accession>A0ABS1WWL1</accession>
<evidence type="ECO:0000313" key="2">
    <source>
        <dbReference type="EMBL" id="MBM0105365.1"/>
    </source>
</evidence>
<dbReference type="Proteomes" id="UP000661077">
    <property type="component" value="Unassembled WGS sequence"/>
</dbReference>
<dbReference type="InterPro" id="IPR010982">
    <property type="entry name" value="Lambda_DNA-bd_dom_sf"/>
</dbReference>
<dbReference type="PROSITE" id="PS50943">
    <property type="entry name" value="HTH_CROC1"/>
    <property type="match status" value="1"/>
</dbReference>
<name>A0ABS1WWL1_9GAMM</name>
<dbReference type="Pfam" id="PF01381">
    <property type="entry name" value="HTH_3"/>
    <property type="match status" value="1"/>
</dbReference>
<gene>
    <name evidence="2" type="ORF">JM946_11430</name>
</gene>
<proteinExistence type="predicted"/>